<dbReference type="EMBL" id="RPHB01000004">
    <property type="protein sequence ID" value="MBW3467961.1"/>
    <property type="molecule type" value="Genomic_DNA"/>
</dbReference>
<keyword evidence="5 7" id="KW-1133">Transmembrane helix</keyword>
<name>A0A951MEK0_9BACT</name>
<feature type="domain" description="Concentrative nucleoside transporter N-terminal" evidence="8">
    <location>
        <begin position="8"/>
        <end position="81"/>
    </location>
</feature>
<feature type="transmembrane region" description="Helical" evidence="7">
    <location>
        <begin position="73"/>
        <end position="95"/>
    </location>
</feature>
<keyword evidence="4 7" id="KW-0812">Transmembrane</keyword>
<evidence type="ECO:0000256" key="5">
    <source>
        <dbReference type="ARBA" id="ARBA00022989"/>
    </source>
</evidence>
<evidence type="ECO:0000256" key="2">
    <source>
        <dbReference type="ARBA" id="ARBA00009033"/>
    </source>
</evidence>
<dbReference type="GO" id="GO:0005886">
    <property type="term" value="C:plasma membrane"/>
    <property type="evidence" value="ECO:0007669"/>
    <property type="project" value="UniProtKB-SubCell"/>
</dbReference>
<evidence type="ECO:0000256" key="6">
    <source>
        <dbReference type="ARBA" id="ARBA00023136"/>
    </source>
</evidence>
<feature type="transmembrane region" description="Helical" evidence="7">
    <location>
        <begin position="260"/>
        <end position="282"/>
    </location>
</feature>
<feature type="transmembrane region" description="Helical" evidence="7">
    <location>
        <begin position="200"/>
        <end position="218"/>
    </location>
</feature>
<dbReference type="Proteomes" id="UP000727490">
    <property type="component" value="Unassembled WGS sequence"/>
</dbReference>
<organism evidence="11 12">
    <name type="scientific">Arthrospiribacter ruber</name>
    <dbReference type="NCBI Taxonomy" id="2487934"/>
    <lineage>
        <taxon>Bacteria</taxon>
        <taxon>Pseudomonadati</taxon>
        <taxon>Bacteroidota</taxon>
        <taxon>Cytophagia</taxon>
        <taxon>Cytophagales</taxon>
        <taxon>Cyclobacteriaceae</taxon>
        <taxon>Arthrospiribacter</taxon>
    </lineage>
</organism>
<dbReference type="GO" id="GO:0005337">
    <property type="term" value="F:nucleoside transmembrane transporter activity"/>
    <property type="evidence" value="ECO:0007669"/>
    <property type="project" value="InterPro"/>
</dbReference>
<feature type="transmembrane region" description="Helical" evidence="7">
    <location>
        <begin position="29"/>
        <end position="53"/>
    </location>
</feature>
<dbReference type="InterPro" id="IPR008276">
    <property type="entry name" value="C_nuclsd_transpt"/>
</dbReference>
<feature type="transmembrane region" description="Helical" evidence="7">
    <location>
        <begin position="366"/>
        <end position="387"/>
    </location>
</feature>
<dbReference type="Pfam" id="PF07662">
    <property type="entry name" value="Nucleos_tra2_C"/>
    <property type="match status" value="1"/>
</dbReference>
<dbReference type="GO" id="GO:0015293">
    <property type="term" value="F:symporter activity"/>
    <property type="evidence" value="ECO:0007669"/>
    <property type="project" value="TreeGrafter"/>
</dbReference>
<feature type="transmembrane region" description="Helical" evidence="7">
    <location>
        <begin position="107"/>
        <end position="125"/>
    </location>
</feature>
<dbReference type="InterPro" id="IPR011657">
    <property type="entry name" value="CNT_C_dom"/>
</dbReference>
<reference evidence="11 12" key="1">
    <citation type="journal article" date="2020" name="Syst. Appl. Microbiol.">
        <title>Arthrospiribacter ruber gen. nov., sp. nov., a novel bacterium isolated from Arthrospira cultures.</title>
        <authorList>
            <person name="Waleron M."/>
            <person name="Misztak A."/>
            <person name="Waleron M.M."/>
            <person name="Furmaniak M."/>
            <person name="Mrozik A."/>
            <person name="Waleron K."/>
        </authorList>
    </citation>
    <scope>NUCLEOTIDE SEQUENCE [LARGE SCALE GENOMIC DNA]</scope>
    <source>
        <strain evidence="11 12">DPMB0001</strain>
    </source>
</reference>
<evidence type="ECO:0000259" key="10">
    <source>
        <dbReference type="Pfam" id="PF07670"/>
    </source>
</evidence>
<dbReference type="InterPro" id="IPR011642">
    <property type="entry name" value="Gate_dom"/>
</dbReference>
<dbReference type="PANTHER" id="PTHR10590">
    <property type="entry name" value="SODIUM/NUCLEOSIDE COTRANSPORTER"/>
    <property type="match status" value="1"/>
</dbReference>
<feature type="domain" description="Nucleoside transporter/FeoB GTPase Gate" evidence="10">
    <location>
        <begin position="91"/>
        <end position="190"/>
    </location>
</feature>
<evidence type="ECO:0000256" key="1">
    <source>
        <dbReference type="ARBA" id="ARBA00004651"/>
    </source>
</evidence>
<evidence type="ECO:0000259" key="8">
    <source>
        <dbReference type="Pfam" id="PF01773"/>
    </source>
</evidence>
<dbReference type="InterPro" id="IPR002668">
    <property type="entry name" value="CNT_N_dom"/>
</dbReference>
<dbReference type="Pfam" id="PF01773">
    <property type="entry name" value="Nucleos_tra2_N"/>
    <property type="match status" value="1"/>
</dbReference>
<evidence type="ECO:0000313" key="11">
    <source>
        <dbReference type="EMBL" id="MBW3467961.1"/>
    </source>
</evidence>
<feature type="domain" description="Concentrative nucleoside transporter C-terminal" evidence="9">
    <location>
        <begin position="203"/>
        <end position="424"/>
    </location>
</feature>
<dbReference type="AlphaFoldDB" id="A0A951MEK0"/>
<gene>
    <name evidence="11" type="ORF">EGN73_09055</name>
</gene>
<evidence type="ECO:0000256" key="7">
    <source>
        <dbReference type="SAM" id="Phobius"/>
    </source>
</evidence>
<comment type="subcellular location">
    <subcellularLocation>
        <location evidence="1">Cell membrane</location>
        <topology evidence="1">Multi-pass membrane protein</topology>
    </subcellularLocation>
</comment>
<evidence type="ECO:0000256" key="3">
    <source>
        <dbReference type="ARBA" id="ARBA00022475"/>
    </source>
</evidence>
<keyword evidence="6 7" id="KW-0472">Membrane</keyword>
<feature type="transmembrane region" description="Helical" evidence="7">
    <location>
        <begin position="6"/>
        <end position="22"/>
    </location>
</feature>
<keyword evidence="3" id="KW-1003">Cell membrane</keyword>
<proteinExistence type="inferred from homology"/>
<keyword evidence="12" id="KW-1185">Reference proteome</keyword>
<dbReference type="PANTHER" id="PTHR10590:SF4">
    <property type="entry name" value="SOLUTE CARRIER FAMILY 28 MEMBER 3"/>
    <property type="match status" value="1"/>
</dbReference>
<evidence type="ECO:0000256" key="4">
    <source>
        <dbReference type="ARBA" id="ARBA00022692"/>
    </source>
</evidence>
<evidence type="ECO:0000259" key="9">
    <source>
        <dbReference type="Pfam" id="PF07662"/>
    </source>
</evidence>
<feature type="transmembrane region" description="Helical" evidence="7">
    <location>
        <begin position="166"/>
        <end position="188"/>
    </location>
</feature>
<sequence length="428" mass="45308">MDYLRGLIGIIVILAFALLFSANKRAVDWRLVGIGVILQAVFGFLITKVDFVARIFSVVSRAFVKLLSFSEDGALFIFGDLATDTFGFIFAFKVLPTIIFFSTVSAGLYYLGVLQKIVFVIAWVMSRTMRLSGPESLSAAGNIFLGQTEAPLLVRPFIPTMSRSELMCLMTGGMATIAGGVLAGYVAFLGGDSLEEQSRFAAYLLGASIMNAPAAIVISKIIIPETDKEVVNDKLEVSGENMGVNLIDAMSIGASEGLKLSLNVGGMLLAFIAVIAALNYILSGLIGEYTGLNALVASSTDGQFTGFSLEYLLGQVFRVFAWIIGVEWSDTLQVGSLLGQKTVINEFVAYLSLAEMKSADALSPKSIVIATYALCGFSNFSSIAIQVGGIGSIAPNQQGNLSKLGMRALLAATLACLMTATIAGALFG</sequence>
<evidence type="ECO:0000313" key="12">
    <source>
        <dbReference type="Proteomes" id="UP000727490"/>
    </source>
</evidence>
<protein>
    <submittedName>
        <fullName evidence="11">NupC/NupG family nucleoside CNT transporter</fullName>
    </submittedName>
</protein>
<comment type="caution">
    <text evidence="11">The sequence shown here is derived from an EMBL/GenBank/DDBJ whole genome shotgun (WGS) entry which is preliminary data.</text>
</comment>
<comment type="similarity">
    <text evidence="2">Belongs to the concentrative nucleoside transporter (CNT) (TC 2.A.41) family.</text>
</comment>
<dbReference type="Pfam" id="PF07670">
    <property type="entry name" value="Gate"/>
    <property type="match status" value="1"/>
</dbReference>
<dbReference type="RefSeq" id="WP_219288555.1">
    <property type="nucleotide sequence ID" value="NZ_RPHB01000004.1"/>
</dbReference>
<accession>A0A951MEK0</accession>
<feature type="transmembrane region" description="Helical" evidence="7">
    <location>
        <begin position="408"/>
        <end position="427"/>
    </location>
</feature>